<reference evidence="1 2" key="1">
    <citation type="submission" date="2016-07" db="EMBL/GenBank/DDBJ databases">
        <title>Pervasive Adenine N6-methylation of Active Genes in Fungi.</title>
        <authorList>
            <consortium name="DOE Joint Genome Institute"/>
            <person name="Mondo S.J."/>
            <person name="Dannebaum R.O."/>
            <person name="Kuo R.C."/>
            <person name="Labutti K."/>
            <person name="Haridas S."/>
            <person name="Kuo A."/>
            <person name="Salamov A."/>
            <person name="Ahrendt S.R."/>
            <person name="Lipzen A."/>
            <person name="Sullivan W."/>
            <person name="Andreopoulos W.B."/>
            <person name="Clum A."/>
            <person name="Lindquist E."/>
            <person name="Daum C."/>
            <person name="Ramamoorthy G.K."/>
            <person name="Gryganskyi A."/>
            <person name="Culley D."/>
            <person name="Magnuson J.K."/>
            <person name="James T.Y."/>
            <person name="O'Malley M.A."/>
            <person name="Stajich J.E."/>
            <person name="Spatafora J.W."/>
            <person name="Visel A."/>
            <person name="Grigoriev I.V."/>
        </authorList>
    </citation>
    <scope>NUCLEOTIDE SEQUENCE [LARGE SCALE GENOMIC DNA]</scope>
    <source>
        <strain evidence="1 2">JEL800</strain>
    </source>
</reference>
<name>A0A1Y2CG50_9FUNG</name>
<dbReference type="OrthoDB" id="10290739at2759"/>
<dbReference type="EMBL" id="MCGO01000018">
    <property type="protein sequence ID" value="ORY46020.1"/>
    <property type="molecule type" value="Genomic_DNA"/>
</dbReference>
<accession>A0A1Y2CG50</accession>
<organism evidence="1 2">
    <name type="scientific">Rhizoclosmatium globosum</name>
    <dbReference type="NCBI Taxonomy" id="329046"/>
    <lineage>
        <taxon>Eukaryota</taxon>
        <taxon>Fungi</taxon>
        <taxon>Fungi incertae sedis</taxon>
        <taxon>Chytridiomycota</taxon>
        <taxon>Chytridiomycota incertae sedis</taxon>
        <taxon>Chytridiomycetes</taxon>
        <taxon>Chytridiales</taxon>
        <taxon>Chytriomycetaceae</taxon>
        <taxon>Rhizoclosmatium</taxon>
    </lineage>
</organism>
<keyword evidence="2" id="KW-1185">Reference proteome</keyword>
<protein>
    <submittedName>
        <fullName evidence="1">Uncharacterized protein</fullName>
    </submittedName>
</protein>
<sequence>MQSTNDRCLTTQDLERFALEYPAPPFVTTPAAALNSRVSIRVNAKEKVFSSTVAREVLCYAFLAAKVPPPLVARICGMTLTTRVVIFNLEWHAGDSEDRDKVLVAVGGGWSIDTKKILVTAVTYFAQPSATVVENTGKTVLPQIHPKPPPTKSTNRKELESAILLSKFADEAGADSDMIGGEHLQADIDASETMLTISTGPTNATEHEANLFGKKGKEGVGWWTRQEWGFEGGEDCDEEDEYD</sequence>
<dbReference type="Proteomes" id="UP000193642">
    <property type="component" value="Unassembled WGS sequence"/>
</dbReference>
<comment type="caution">
    <text evidence="1">The sequence shown here is derived from an EMBL/GenBank/DDBJ whole genome shotgun (WGS) entry which is preliminary data.</text>
</comment>
<evidence type="ECO:0000313" key="2">
    <source>
        <dbReference type="Proteomes" id="UP000193642"/>
    </source>
</evidence>
<proteinExistence type="predicted"/>
<gene>
    <name evidence="1" type="ORF">BCR33DRAFT_716027</name>
</gene>
<evidence type="ECO:0000313" key="1">
    <source>
        <dbReference type="EMBL" id="ORY46020.1"/>
    </source>
</evidence>
<dbReference type="AlphaFoldDB" id="A0A1Y2CG50"/>